<dbReference type="Ensembl" id="ENST00000595721.1">
    <property type="protein sequence ID" value="ENSP00000473134.1"/>
    <property type="gene ID" value="ENSG00000121413.14"/>
</dbReference>
<dbReference type="EMBL" id="AC008751">
    <property type="status" value="NOT_ANNOTATED_CDS"/>
    <property type="molecule type" value="Genomic_DNA"/>
</dbReference>
<protein>
    <submittedName>
        <fullName evidence="2">Zinc finger and SCAN domain containing 18</fullName>
    </submittedName>
</protein>
<reference evidence="2" key="5">
    <citation type="submission" date="2025-09" db="UniProtKB">
        <authorList>
            <consortium name="Ensembl"/>
        </authorList>
    </citation>
    <scope>IDENTIFICATION</scope>
</reference>
<dbReference type="HOGENOM" id="CLU_2139136_0_0_1"/>
<reference evidence="2 3" key="3">
    <citation type="journal article" date="2004" name="Nature">
        <title>Finishing the euchromatic sequence of the human genome.</title>
        <authorList>
            <consortium name="International Human Genome Sequencing Consortium"/>
        </authorList>
    </citation>
    <scope>NUCLEOTIDE SEQUENCE [LARGE SCALE GENOMIC DNA]</scope>
</reference>
<dbReference type="OpenTargets" id="ENSG00000121413"/>
<reference evidence="2" key="4">
    <citation type="submission" date="2025-08" db="UniProtKB">
        <authorList>
            <consortium name="Ensembl"/>
        </authorList>
    </citation>
    <scope>IDENTIFICATION</scope>
</reference>
<keyword evidence="4" id="KW-1267">Proteomics identification</keyword>
<organism evidence="2 3">
    <name type="scientific">Homo sapiens</name>
    <name type="common">Human</name>
    <dbReference type="NCBI Taxonomy" id="9606"/>
    <lineage>
        <taxon>Eukaryota</taxon>
        <taxon>Metazoa</taxon>
        <taxon>Chordata</taxon>
        <taxon>Craniata</taxon>
        <taxon>Vertebrata</taxon>
        <taxon>Euteleostomi</taxon>
        <taxon>Mammalia</taxon>
        <taxon>Eutheria</taxon>
        <taxon>Euarchontoglires</taxon>
        <taxon>Primates</taxon>
        <taxon>Haplorrhini</taxon>
        <taxon>Catarrhini</taxon>
        <taxon>Hominidae</taxon>
        <taxon>Homo</taxon>
    </lineage>
</organism>
<reference evidence="2 3" key="2">
    <citation type="journal article" date="2004" name="Nature">
        <title>The DNA sequence and biology of human chromosome 19.</title>
        <authorList>
            <person name="Grimwood J."/>
            <person name="Gordon L.A."/>
            <person name="Olsen A."/>
            <person name="Terry A."/>
            <person name="Schmutz J."/>
            <person name="Lamerdin J."/>
            <person name="Hellsten U."/>
            <person name="Goodstein D."/>
            <person name="Couronne O."/>
            <person name="Tran-Gyamfi M."/>
            <person name="Aerts A."/>
            <person name="Altherr M."/>
            <person name="Ashworth L."/>
            <person name="Bajorek E."/>
            <person name="Black S."/>
            <person name="Branscomb E."/>
            <person name="Caenepeel S."/>
            <person name="Carrano A."/>
            <person name="Caoile C."/>
            <person name="Chan Y.M."/>
            <person name="Christensen M."/>
            <person name="Cleland C.A."/>
            <person name="Copeland A."/>
            <person name="Dalin E."/>
            <person name="Dehal P."/>
            <person name="Denys M."/>
            <person name="Detter J.C."/>
            <person name="Escobar J."/>
            <person name="Flowers D."/>
            <person name="Fotopulos D."/>
            <person name="Garcia C."/>
            <person name="Georgescu A.M."/>
            <person name="Glavina T."/>
            <person name="Gomez M."/>
            <person name="Gonzales E."/>
            <person name="Groza M."/>
            <person name="Hammon N."/>
            <person name="Hawkins T."/>
            <person name="Haydu L."/>
            <person name="Ho I."/>
            <person name="Huang W."/>
            <person name="Israni S."/>
            <person name="Jett J."/>
            <person name="Kadner K."/>
            <person name="Kimball H."/>
            <person name="Kobayashi A."/>
            <person name="Larionov V."/>
            <person name="Leem S.H."/>
            <person name="Lopez F."/>
            <person name="Lou Y."/>
            <person name="Lowry S."/>
            <person name="Malfatti S."/>
            <person name="Martinez D."/>
            <person name="McCready P."/>
            <person name="Medina C."/>
            <person name="Morgan J."/>
            <person name="Nelson K."/>
            <person name="Nolan M."/>
            <person name="Ovcharenko I."/>
            <person name="Pitluck S."/>
            <person name="Pollard M."/>
            <person name="Popkie A.P."/>
            <person name="Predki P."/>
            <person name="Quan G."/>
            <person name="Ramirez L."/>
            <person name="Rash S."/>
            <person name="Retterer J."/>
            <person name="Rodriguez A."/>
            <person name="Rogers S."/>
            <person name="Salamov A."/>
            <person name="Salazar A."/>
            <person name="She X."/>
            <person name="Smith D."/>
            <person name="Slezak T."/>
            <person name="Solovyev V."/>
            <person name="Thayer N."/>
            <person name="Tice H."/>
            <person name="Tsai M."/>
            <person name="Ustaszewska A."/>
            <person name="Vo N."/>
            <person name="Wagner M."/>
            <person name="Wheeler J."/>
            <person name="Wu K."/>
            <person name="Xie G."/>
            <person name="Yang J."/>
            <person name="Dubchak I."/>
            <person name="Furey T.S."/>
            <person name="DeJong P."/>
            <person name="Dickson M."/>
            <person name="Gordon D."/>
            <person name="Eichler E.E."/>
            <person name="Pennacchio L.A."/>
            <person name="Richardson P."/>
            <person name="Stubbs L."/>
            <person name="Rokhsar D.S."/>
            <person name="Myers R.M."/>
            <person name="Rubin E.M."/>
            <person name="Lucas S.M."/>
        </authorList>
    </citation>
    <scope>NUCLEOTIDE SEQUENCE [LARGE SCALE GENOMIC DNA]</scope>
</reference>
<name>M0R3C6_HUMAN</name>
<gene>
    <name evidence="2" type="primary">ZSCAN18</name>
</gene>
<sequence>MRRVGGRADEDATAAGSEFRPLAASRVCFLRSRPPVAEPRPSEGLWVLAPPEPTGHLVIPGTSPLEPPCPWLDSHIFQCRFGKMLPLEKAFASPRSSPAPPDLPTPGSAAGVQ</sequence>
<dbReference type="Antibodypedia" id="19678">
    <property type="antibodies" value="334 antibodies from 22 providers"/>
</dbReference>
<dbReference type="HGNC" id="HGNC:21037">
    <property type="gene designation" value="ZSCAN18"/>
</dbReference>
<dbReference type="ChiTaRS" id="ZSCAN18">
    <property type="organism name" value="human"/>
</dbReference>
<dbReference type="Ensembl" id="ENST00000595721.1">
    <property type="protein sequence ID" value="ENSP00000473134.1"/>
    <property type="gene ID" value="ENSG00000121413.13"/>
</dbReference>
<dbReference type="GeneTree" id="ENSGT00940000163034"/>
<reference evidence="2 3" key="1">
    <citation type="journal article" date="2001" name="Nature">
        <title>Initial sequencing and analysis of the human genome.</title>
        <authorList>
            <consortium name="International Human Genome Sequencing Consortium"/>
            <person name="Lander E.S."/>
            <person name="Linton L.M."/>
            <person name="Birren B."/>
            <person name="Nusbaum C."/>
            <person name="Zody M.C."/>
            <person name="Baldwin J."/>
            <person name="Devon K."/>
            <person name="Dewar K."/>
            <person name="Doyle M."/>
            <person name="FitzHugh W."/>
            <person name="Funke R."/>
            <person name="Gage D."/>
            <person name="Harris K."/>
            <person name="Heaford A."/>
            <person name="Howland J."/>
            <person name="Kann L."/>
            <person name="Lehoczky J."/>
            <person name="LeVine R."/>
            <person name="McEwan P."/>
            <person name="McKernan K."/>
            <person name="Meldrim J."/>
            <person name="Mesirov J.P."/>
            <person name="Miranda C."/>
            <person name="Morris W."/>
            <person name="Naylor J."/>
            <person name="Raymond C."/>
            <person name="Rosetti M."/>
            <person name="Santos R."/>
            <person name="Sheridan A."/>
            <person name="Sougnez C."/>
            <person name="Stange-Thomann N."/>
            <person name="Stojanovic N."/>
            <person name="Subramanian A."/>
            <person name="Wyman D."/>
            <person name="Rogers J."/>
            <person name="Sulston J."/>
            <person name="Ainscough R."/>
            <person name="Beck S."/>
            <person name="Bentley D."/>
            <person name="Burton J."/>
            <person name="Clee C."/>
            <person name="Carter N."/>
            <person name="Coulson A."/>
            <person name="Deadman R."/>
            <person name="Deloukas P."/>
            <person name="Dunham A."/>
            <person name="Dunham I."/>
            <person name="Durbin R."/>
            <person name="French L."/>
            <person name="Grafham D."/>
            <person name="Gregory S."/>
            <person name="Hubbard T."/>
            <person name="Humphray S."/>
            <person name="Hunt A."/>
            <person name="Jones M."/>
            <person name="Lloyd C."/>
            <person name="McMurray A."/>
            <person name="Matthews L."/>
            <person name="Mercer S."/>
            <person name="Milne S."/>
            <person name="Mullikin J.C."/>
            <person name="Mungall A."/>
            <person name="Plumb R."/>
            <person name="Ross M."/>
            <person name="Shownkeen R."/>
            <person name="Sims S."/>
            <person name="Waterston R.H."/>
            <person name="Wilson R.K."/>
            <person name="Hillier L.W."/>
            <person name="McPherson J.D."/>
            <person name="Marra M.A."/>
            <person name="Mardis E.R."/>
            <person name="Fulton L.A."/>
            <person name="Chinwalla A.T."/>
            <person name="Pepin K.H."/>
            <person name="Gish W.R."/>
            <person name="Chissoe S.L."/>
            <person name="Wendl M.C."/>
            <person name="Delehaunty K.D."/>
            <person name="Miner T.L."/>
            <person name="Delehaunty A."/>
            <person name="Kramer J.B."/>
            <person name="Cook L.L."/>
            <person name="Fulton R.S."/>
            <person name="Johnson D.L."/>
            <person name="Minx P.J."/>
            <person name="Clifton S.W."/>
            <person name="Hawkins T."/>
            <person name="Branscomb E."/>
            <person name="Predki P."/>
            <person name="Richardson P."/>
            <person name="Wenning S."/>
            <person name="Slezak T."/>
            <person name="Doggett N."/>
            <person name="Cheng J.F."/>
            <person name="Olsen A."/>
            <person name="Lucas S."/>
            <person name="Elkin C."/>
            <person name="Uberbacher E."/>
            <person name="Frazier M."/>
            <person name="Gibbs R.A."/>
            <person name="Muzny D.M."/>
            <person name="Scherer S.E."/>
            <person name="Bouck J.B."/>
            <person name="Sodergren E.J."/>
            <person name="Worley K.C."/>
            <person name="Rives C.M."/>
            <person name="Gorrell J.H."/>
            <person name="Metzker M.L."/>
            <person name="Naylor S.L."/>
            <person name="Kucherlapati R.S."/>
            <person name="Nelson D.L."/>
            <person name="Weinstock G.M."/>
            <person name="Sakaki Y."/>
            <person name="Fujiyama A."/>
            <person name="Hattori M."/>
            <person name="Yada T."/>
            <person name="Toyoda A."/>
            <person name="Itoh T."/>
            <person name="Kawagoe C."/>
            <person name="Watanabe H."/>
            <person name="Totoki Y."/>
            <person name="Taylor T."/>
            <person name="Weissenbach J."/>
            <person name="Heilig R."/>
            <person name="Saurin W."/>
            <person name="Artiguenave F."/>
            <person name="Brottier P."/>
            <person name="Bruls T."/>
            <person name="Pelletier E."/>
            <person name="Robert C."/>
            <person name="Wincker P."/>
            <person name="Smith D.R."/>
            <person name="Doucette-Stamm L."/>
            <person name="Rubenfield M."/>
            <person name="Weinstock K."/>
            <person name="Lee H.M."/>
            <person name="Dubois J."/>
            <person name="Rosenthal A."/>
            <person name="Platzer M."/>
            <person name="Nyakatura G."/>
            <person name="Taudien S."/>
            <person name="Rump A."/>
            <person name="Yang H."/>
            <person name="Yu J."/>
            <person name="Wang J."/>
            <person name="Huang G."/>
            <person name="Gu J."/>
            <person name="Hood L."/>
            <person name="Rowen L."/>
            <person name="Madan A."/>
            <person name="Qin S."/>
            <person name="Davis R.W."/>
            <person name="Federspiel N.A."/>
            <person name="Abola A.P."/>
            <person name="Proctor M.J."/>
            <person name="Myers R.M."/>
            <person name="Schmutz J."/>
            <person name="Dickson M."/>
            <person name="Grimwood J."/>
            <person name="Cox D.R."/>
            <person name="Olson M.V."/>
            <person name="Kaul R."/>
            <person name="Raymond C."/>
            <person name="Shimizu N."/>
            <person name="Kawasaki K."/>
            <person name="Minoshima S."/>
            <person name="Evans G.A."/>
            <person name="Athanasiou M."/>
            <person name="Schultz R."/>
            <person name="Roe B.A."/>
            <person name="Chen F."/>
            <person name="Pan H."/>
            <person name="Ramser J."/>
            <person name="Lehrach H."/>
            <person name="Reinhardt R."/>
            <person name="McCombie W.R."/>
            <person name="de la Bastide M."/>
            <person name="Dedhia N."/>
            <person name="Blocker H."/>
            <person name="Hornischer K."/>
            <person name="Nordsiek G."/>
            <person name="Agarwala R."/>
            <person name="Aravind L."/>
            <person name="Bailey J.A."/>
            <person name="Bateman A."/>
            <person name="Batzoglou S."/>
            <person name="Birney E."/>
            <person name="Bork P."/>
            <person name="Brown D.G."/>
            <person name="Burge C.B."/>
            <person name="Cerutti L."/>
            <person name="Chen H.C."/>
            <person name="Church D."/>
            <person name="Clamp M."/>
            <person name="Copley R.R."/>
            <person name="Doerks T."/>
            <person name="Eddy S.R."/>
            <person name="Eichler E.E."/>
            <person name="Furey T.S."/>
            <person name="Galagan J."/>
            <person name="Gilbert J.G."/>
            <person name="Harmon C."/>
            <person name="Hayashizaki Y."/>
            <person name="Haussler D."/>
            <person name="Hermjakob H."/>
            <person name="Hokamp K."/>
            <person name="Jang W."/>
            <person name="Johnson L.S."/>
            <person name="Jones T.A."/>
            <person name="Kasif S."/>
            <person name="Kaspryzk A."/>
            <person name="Kennedy S."/>
            <person name="Kent W.J."/>
            <person name="Kitts P."/>
            <person name="Koonin E.V."/>
            <person name="Korf I."/>
            <person name="Kulp D."/>
            <person name="Lancet D."/>
            <person name="Lowe T.M."/>
            <person name="McLysaght A."/>
            <person name="Mikkelsen T."/>
            <person name="Moran J.V."/>
            <person name="Mulder N."/>
            <person name="Pollara V.J."/>
            <person name="Ponting C.P."/>
            <person name="Schuler G."/>
            <person name="Schultz J."/>
            <person name="Slater G."/>
            <person name="Smit A.F."/>
            <person name="Stupka E."/>
            <person name="Szustakowski J."/>
            <person name="Thierry-Mieg D."/>
            <person name="Thierry-Mieg J."/>
            <person name="Wagner L."/>
            <person name="Wallis J."/>
            <person name="Wheeler R."/>
            <person name="Williams A."/>
            <person name="Wolf Y.I."/>
            <person name="Wolfe K.H."/>
            <person name="Yang S.P."/>
            <person name="Yeh R.F."/>
            <person name="Collins F."/>
            <person name="Guyer M.S."/>
            <person name="Peterson J."/>
            <person name="Felsenfeld A."/>
            <person name="Wetterstrand K.A."/>
            <person name="Patrinos A."/>
            <person name="Morgan M.J."/>
            <person name="de Jong P."/>
            <person name="Catanese J.J."/>
            <person name="Osoegawa K."/>
            <person name="Shizuya H."/>
            <person name="Choi S."/>
            <person name="Chen Y.J."/>
        </authorList>
    </citation>
    <scope>NUCLEOTIDE SEQUENCE [LARGE SCALE GENOMIC DNA]</scope>
</reference>
<evidence type="ECO:0000256" key="1">
    <source>
        <dbReference type="SAM" id="MobiDB-lite"/>
    </source>
</evidence>
<dbReference type="OrthoDB" id="6077919at2759"/>
<dbReference type="AlphaFoldDB" id="M0R3C6"/>
<dbReference type="ExpressionAtlas" id="M0R3C6">
    <property type="expression patterns" value="baseline and differential"/>
</dbReference>
<dbReference type="MassIVE" id="M0R3C6"/>
<evidence type="ECO:0007829" key="4">
    <source>
        <dbReference type="PeptideAtlas" id="M0R3C6"/>
    </source>
</evidence>
<proteinExistence type="evidence at protein level"/>
<dbReference type="Proteomes" id="UP000005640">
    <property type="component" value="Chromosome 19"/>
</dbReference>
<feature type="region of interest" description="Disordered" evidence="1">
    <location>
        <begin position="91"/>
        <end position="113"/>
    </location>
</feature>
<evidence type="ECO:0000313" key="2">
    <source>
        <dbReference type="Ensembl" id="ENSP00000473134.1"/>
    </source>
</evidence>
<keyword evidence="3" id="KW-1185">Reference proteome</keyword>
<accession>M0R3C6</accession>
<feature type="non-terminal residue" evidence="2">
    <location>
        <position position="113"/>
    </location>
</feature>
<dbReference type="VEuPathDB" id="HostDB:ENSG00000121413"/>
<dbReference type="Bgee" id="ENSG00000121413">
    <property type="expression patterns" value="Expressed in right uterine tube and 200 other cell types or tissues"/>
</dbReference>
<evidence type="ECO:0000313" key="3">
    <source>
        <dbReference type="Proteomes" id="UP000005640"/>
    </source>
</evidence>
<dbReference type="UCSC" id="uc061dpr.1">
    <property type="organism name" value="human"/>
</dbReference>